<dbReference type="PROSITE" id="PS51257">
    <property type="entry name" value="PROKAR_LIPOPROTEIN"/>
    <property type="match status" value="1"/>
</dbReference>
<feature type="region of interest" description="Disordered" evidence="1">
    <location>
        <begin position="20"/>
        <end position="40"/>
    </location>
</feature>
<evidence type="ECO:0000313" key="4">
    <source>
        <dbReference type="EMBL" id="MBB5822035.1"/>
    </source>
</evidence>
<keyword evidence="5" id="KW-1185">Reference proteome</keyword>
<proteinExistence type="predicted"/>
<dbReference type="Gene3D" id="3.10.450.40">
    <property type="match status" value="1"/>
</dbReference>
<dbReference type="RefSeq" id="WP_184540820.1">
    <property type="nucleotide sequence ID" value="NZ_JACHMP010000001.1"/>
</dbReference>
<comment type="caution">
    <text evidence="4">The sequence shown here is derived from an EMBL/GenBank/DDBJ whole genome shotgun (WGS) entry which is preliminary data.</text>
</comment>
<evidence type="ECO:0000313" key="5">
    <source>
        <dbReference type="Proteomes" id="UP000540685"/>
    </source>
</evidence>
<organism evidence="4 5">
    <name type="scientific">Streptosporangium becharense</name>
    <dbReference type="NCBI Taxonomy" id="1816182"/>
    <lineage>
        <taxon>Bacteria</taxon>
        <taxon>Bacillati</taxon>
        <taxon>Actinomycetota</taxon>
        <taxon>Actinomycetes</taxon>
        <taxon>Streptosporangiales</taxon>
        <taxon>Streptosporangiaceae</taxon>
        <taxon>Streptosporangium</taxon>
    </lineage>
</organism>
<keyword evidence="2" id="KW-0732">Signal</keyword>
<gene>
    <name evidence="4" type="ORF">F4562_005097</name>
</gene>
<dbReference type="InterPro" id="IPR025711">
    <property type="entry name" value="PepSY"/>
</dbReference>
<protein>
    <submittedName>
        <fullName evidence="4">Putative membrane protein YkoI</fullName>
    </submittedName>
</protein>
<evidence type="ECO:0000256" key="1">
    <source>
        <dbReference type="SAM" id="MobiDB-lite"/>
    </source>
</evidence>
<name>A0A7W9IKD5_9ACTN</name>
<dbReference type="AlphaFoldDB" id="A0A7W9IKD5"/>
<dbReference type="Proteomes" id="UP000540685">
    <property type="component" value="Unassembled WGS sequence"/>
</dbReference>
<feature type="domain" description="PepSY" evidence="3">
    <location>
        <begin position="128"/>
        <end position="177"/>
    </location>
</feature>
<accession>A0A7W9IKD5</accession>
<dbReference type="EMBL" id="JACHMP010000001">
    <property type="protein sequence ID" value="MBB5822035.1"/>
    <property type="molecule type" value="Genomic_DNA"/>
</dbReference>
<evidence type="ECO:0000256" key="2">
    <source>
        <dbReference type="SAM" id="SignalP"/>
    </source>
</evidence>
<feature type="compositionally biased region" description="Pro residues" evidence="1">
    <location>
        <begin position="23"/>
        <end position="35"/>
    </location>
</feature>
<reference evidence="4 5" key="1">
    <citation type="submission" date="2020-08" db="EMBL/GenBank/DDBJ databases">
        <title>Sequencing the genomes of 1000 actinobacteria strains.</title>
        <authorList>
            <person name="Klenk H.-P."/>
        </authorList>
    </citation>
    <scope>NUCLEOTIDE SEQUENCE [LARGE SCALE GENOMIC DNA]</scope>
    <source>
        <strain evidence="4 5">DSM 46887</strain>
    </source>
</reference>
<evidence type="ECO:0000259" key="3">
    <source>
        <dbReference type="Pfam" id="PF03413"/>
    </source>
</evidence>
<feature type="signal peptide" evidence="2">
    <location>
        <begin position="1"/>
        <end position="18"/>
    </location>
</feature>
<sequence length="197" mass="20140">MRPTWVLLVLITAVTACGNGPATPSPSPPDTPAPAPSALTTPVPVTFAEAAGIAERAAQGRLTDLQLYAAQPPAVWLAQVLGRDGRTLTGLRVNAVTGAVSGEQMEDPEELTTATRRLAADRIGAMGAWKAASGAVPGAWITAAVLEETGGVVVWEVEAIDSTRKVRKILVNAATGATIVLARDARPALPGGSPARP</sequence>
<dbReference type="Pfam" id="PF03413">
    <property type="entry name" value="PepSY"/>
    <property type="match status" value="1"/>
</dbReference>
<feature type="chain" id="PRO_5038648761" evidence="2">
    <location>
        <begin position="19"/>
        <end position="197"/>
    </location>
</feature>